<dbReference type="RefSeq" id="WP_344760596.1">
    <property type="nucleotide sequence ID" value="NZ_BAAAZU010000031.1"/>
</dbReference>
<evidence type="ECO:0000256" key="1">
    <source>
        <dbReference type="ARBA" id="ARBA00022630"/>
    </source>
</evidence>
<dbReference type="Pfam" id="PF01565">
    <property type="entry name" value="FAD_binding_4"/>
    <property type="match status" value="1"/>
</dbReference>
<dbReference type="InterPro" id="IPR016166">
    <property type="entry name" value="FAD-bd_PCMH"/>
</dbReference>
<feature type="transmembrane region" description="Helical" evidence="3">
    <location>
        <begin position="181"/>
        <end position="203"/>
    </location>
</feature>
<protein>
    <submittedName>
        <fullName evidence="5">FAD-binding oxidoreductase</fullName>
    </submittedName>
</protein>
<dbReference type="Gene3D" id="3.30.465.10">
    <property type="match status" value="1"/>
</dbReference>
<dbReference type="PANTHER" id="PTHR43762:SF1">
    <property type="entry name" value="D-ARABINONO-1,4-LACTONE OXIDASE"/>
    <property type="match status" value="1"/>
</dbReference>
<accession>A0ABP7MZX9</accession>
<sequence>MPSTAVRSEPAAALPAATVLNDVHSRLNRTRVDAVLRPSSVPAAIDAVRASARAGESLAVMGARHAMGGQQFLSGGRVLDLGALDRVTGFDDGRGLVTVEAGIRWPALLAWLAAHPGNTRGWTIRQKQTGADDFSLGGALASNIHGRGLAFAPFVDDVESLTLIDADGTLVQASRRVNPELFALVAGGYGLFGAVIGITLRLVPRTTLVREVRMTRATQLMADFDAAIASGCTYGDFQFTVDAASEDFLDLGILSCYRPTDGDPGHAHRRALDARDFSRLLSLAHTEPGRAFAEYAAFYLATDGQRYASDEQQAGVYLGDYHAPIDACLGHAGSEMITELYMPRARLADFLGAAADSLRRTRAQAIYGTVRLIERDGDSLLAWAREPWACVVFNLHVRHDVAGLAAAAHSFRALIDLALARGGSYYLTYHRWAQREQVEAAYPRFGAFLRAKRAFDPAGRWCSDWYRHHCRLFGEAPA</sequence>
<keyword evidence="3" id="KW-0812">Transmembrane</keyword>
<keyword evidence="3" id="KW-1133">Transmembrane helix</keyword>
<dbReference type="SUPFAM" id="SSF55103">
    <property type="entry name" value="FAD-linked oxidases, C-terminal domain"/>
    <property type="match status" value="1"/>
</dbReference>
<dbReference type="InterPro" id="IPR036318">
    <property type="entry name" value="FAD-bd_PCMH-like_sf"/>
</dbReference>
<organism evidence="5 6">
    <name type="scientific">Luteimonas lutimaris</name>
    <dbReference type="NCBI Taxonomy" id="698645"/>
    <lineage>
        <taxon>Bacteria</taxon>
        <taxon>Pseudomonadati</taxon>
        <taxon>Pseudomonadota</taxon>
        <taxon>Gammaproteobacteria</taxon>
        <taxon>Lysobacterales</taxon>
        <taxon>Lysobacteraceae</taxon>
        <taxon>Luteimonas</taxon>
    </lineage>
</organism>
<dbReference type="InterPro" id="IPR016164">
    <property type="entry name" value="FAD-linked_Oxase-like_C"/>
</dbReference>
<keyword evidence="6" id="KW-1185">Reference proteome</keyword>
<evidence type="ECO:0000256" key="2">
    <source>
        <dbReference type="ARBA" id="ARBA00022827"/>
    </source>
</evidence>
<dbReference type="InterPro" id="IPR016169">
    <property type="entry name" value="FAD-bd_PCMH_sub2"/>
</dbReference>
<evidence type="ECO:0000313" key="6">
    <source>
        <dbReference type="Proteomes" id="UP001501727"/>
    </source>
</evidence>
<evidence type="ECO:0000313" key="5">
    <source>
        <dbReference type="EMBL" id="GAA3932421.1"/>
    </source>
</evidence>
<feature type="domain" description="FAD-binding PCMH-type" evidence="4">
    <location>
        <begin position="28"/>
        <end position="205"/>
    </location>
</feature>
<evidence type="ECO:0000259" key="4">
    <source>
        <dbReference type="PROSITE" id="PS51387"/>
    </source>
</evidence>
<keyword evidence="1" id="KW-0285">Flavoprotein</keyword>
<keyword evidence="2" id="KW-0274">FAD</keyword>
<gene>
    <name evidence="5" type="ORF">GCM10022229_27510</name>
</gene>
<dbReference type="EMBL" id="BAAAZU010000031">
    <property type="protein sequence ID" value="GAA3932421.1"/>
    <property type="molecule type" value="Genomic_DNA"/>
</dbReference>
<reference evidence="6" key="1">
    <citation type="journal article" date="2019" name="Int. J. Syst. Evol. Microbiol.">
        <title>The Global Catalogue of Microorganisms (GCM) 10K type strain sequencing project: providing services to taxonomists for standard genome sequencing and annotation.</title>
        <authorList>
            <consortium name="The Broad Institute Genomics Platform"/>
            <consortium name="The Broad Institute Genome Sequencing Center for Infectious Disease"/>
            <person name="Wu L."/>
            <person name="Ma J."/>
        </authorList>
    </citation>
    <scope>NUCLEOTIDE SEQUENCE [LARGE SCALE GENOMIC DNA]</scope>
    <source>
        <strain evidence="6">JCM 16916</strain>
    </source>
</reference>
<dbReference type="InterPro" id="IPR006094">
    <property type="entry name" value="Oxid_FAD_bind_N"/>
</dbReference>
<dbReference type="PANTHER" id="PTHR43762">
    <property type="entry name" value="L-GULONOLACTONE OXIDASE"/>
    <property type="match status" value="1"/>
</dbReference>
<name>A0ABP7MZX9_9GAMM</name>
<dbReference type="InterPro" id="IPR010031">
    <property type="entry name" value="FAD_lactone_oxidase-like"/>
</dbReference>
<dbReference type="Proteomes" id="UP001501727">
    <property type="component" value="Unassembled WGS sequence"/>
</dbReference>
<dbReference type="PROSITE" id="PS51387">
    <property type="entry name" value="FAD_PCMH"/>
    <property type="match status" value="1"/>
</dbReference>
<keyword evidence="3" id="KW-0472">Membrane</keyword>
<comment type="caution">
    <text evidence="5">The sequence shown here is derived from an EMBL/GenBank/DDBJ whole genome shotgun (WGS) entry which is preliminary data.</text>
</comment>
<proteinExistence type="predicted"/>
<evidence type="ECO:0000256" key="3">
    <source>
        <dbReference type="SAM" id="Phobius"/>
    </source>
</evidence>
<dbReference type="SUPFAM" id="SSF56176">
    <property type="entry name" value="FAD-binding/transporter-associated domain-like"/>
    <property type="match status" value="1"/>
</dbReference>